<dbReference type="EMBL" id="CP094241">
    <property type="protein sequence ID" value="UNV85206.1"/>
    <property type="molecule type" value="Genomic_DNA"/>
</dbReference>
<dbReference type="Gene3D" id="3.90.640.20">
    <property type="entry name" value="Heat-shock cognate protein, ATPase"/>
    <property type="match status" value="1"/>
</dbReference>
<evidence type="ECO:0000313" key="4">
    <source>
        <dbReference type="EMBL" id="UNV85206.1"/>
    </source>
</evidence>
<protein>
    <submittedName>
        <fullName evidence="4">RsiV family protein</fullName>
    </submittedName>
</protein>
<accession>A0AA36UGL8</accession>
<evidence type="ECO:0000259" key="2">
    <source>
        <dbReference type="Pfam" id="PF11738"/>
    </source>
</evidence>
<keyword evidence="1" id="KW-0732">Signal</keyword>
<dbReference type="InterPro" id="IPR021729">
    <property type="entry name" value="DUF3298"/>
</dbReference>
<evidence type="ECO:0000313" key="5">
    <source>
        <dbReference type="Proteomes" id="UP000004982"/>
    </source>
</evidence>
<dbReference type="EMBL" id="AFQE01000136">
    <property type="protein sequence ID" value="EGQ74655.1"/>
    <property type="molecule type" value="Genomic_DNA"/>
</dbReference>
<dbReference type="AlphaFoldDB" id="A0AA36UGL8"/>
<evidence type="ECO:0000313" key="6">
    <source>
        <dbReference type="Proteomes" id="UP000829455"/>
    </source>
</evidence>
<dbReference type="Pfam" id="PF11738">
    <property type="entry name" value="DUF3298"/>
    <property type="match status" value="1"/>
</dbReference>
<feature type="domain" description="DUF3298" evidence="2">
    <location>
        <begin position="163"/>
        <end position="245"/>
    </location>
</feature>
<dbReference type="InterPro" id="IPR037126">
    <property type="entry name" value="PdaC/RsiV-like_sf"/>
</dbReference>
<proteinExistence type="predicted"/>
<name>A0AA36UGL8_9NEIS</name>
<dbReference type="Proteomes" id="UP000829455">
    <property type="component" value="Chromosome"/>
</dbReference>
<evidence type="ECO:0000313" key="3">
    <source>
        <dbReference type="EMBL" id="EGQ74655.1"/>
    </source>
</evidence>
<dbReference type="RefSeq" id="WP_003780085.1">
    <property type="nucleotide sequence ID" value="NZ_CP094241.1"/>
</dbReference>
<reference evidence="4 6" key="2">
    <citation type="submission" date="2022-03" db="EMBL/GenBank/DDBJ databases">
        <title>Genome sequencing of Neisseria macacae.</title>
        <authorList>
            <person name="Baek M.-G."/>
        </authorList>
    </citation>
    <scope>NUCLEOTIDE SEQUENCE [LARGE SCALE GENOMIC DNA]</scope>
    <source>
        <strain evidence="4 6">ATCC 33926</strain>
    </source>
</reference>
<organism evidence="3 5">
    <name type="scientific">Neisseria macacae ATCC 33926</name>
    <dbReference type="NCBI Taxonomy" id="997348"/>
    <lineage>
        <taxon>Bacteria</taxon>
        <taxon>Pseudomonadati</taxon>
        <taxon>Pseudomonadota</taxon>
        <taxon>Betaproteobacteria</taxon>
        <taxon>Neisseriales</taxon>
        <taxon>Neisseriaceae</taxon>
        <taxon>Neisseria</taxon>
    </lineage>
</organism>
<feature type="signal peptide" evidence="1">
    <location>
        <begin position="1"/>
        <end position="21"/>
    </location>
</feature>
<gene>
    <name evidence="3" type="ORF">HMPREF9418_2711</name>
    <name evidence="4" type="ORF">MON40_01330</name>
</gene>
<reference evidence="3 5" key="1">
    <citation type="submission" date="2011-05" db="EMBL/GenBank/DDBJ databases">
        <authorList>
            <person name="Muzny D."/>
            <person name="Qin X."/>
            <person name="Deng J."/>
            <person name="Jiang H."/>
            <person name="Liu Y."/>
            <person name="Qu J."/>
            <person name="Song X.-Z."/>
            <person name="Zhang L."/>
            <person name="Thornton R."/>
            <person name="Coyle M."/>
            <person name="Francisco L."/>
            <person name="Jackson L."/>
            <person name="Javaid M."/>
            <person name="Korchina V."/>
            <person name="Kovar C."/>
            <person name="Mata R."/>
            <person name="Mathew T."/>
            <person name="Ngo R."/>
            <person name="Nguyen L."/>
            <person name="Nguyen N."/>
            <person name="Okwuonu G."/>
            <person name="Ongeri F."/>
            <person name="Pham C."/>
            <person name="Simmons D."/>
            <person name="Wilczek-Boney K."/>
            <person name="Hale W."/>
            <person name="Jakkamsetti A."/>
            <person name="Pham P."/>
            <person name="Ruth R."/>
            <person name="San Lucas F."/>
            <person name="Warren J."/>
            <person name="Zhang J."/>
            <person name="Zhao Z."/>
            <person name="Zhou C."/>
            <person name="Zhu D."/>
            <person name="Lee S."/>
            <person name="Bess C."/>
            <person name="Blankenburg K."/>
            <person name="Forbes L."/>
            <person name="Fu Q."/>
            <person name="Gubbala S."/>
            <person name="Hirani K."/>
            <person name="Jayaseelan J.C."/>
            <person name="Lara F."/>
            <person name="Munidasa M."/>
            <person name="Palculict T."/>
            <person name="Patil S."/>
            <person name="Pu L.-L."/>
            <person name="Saada N."/>
            <person name="Tang L."/>
            <person name="Weissenberger G."/>
            <person name="Zhu Y."/>
            <person name="Hemphill L."/>
            <person name="Shang Y."/>
            <person name="Youmans B."/>
            <person name="Ayvaz T."/>
            <person name="Ross M."/>
            <person name="Santibanez J."/>
            <person name="Aqrawi P."/>
            <person name="Gross S."/>
            <person name="Joshi V."/>
            <person name="Fowler G."/>
            <person name="Nazareth L."/>
            <person name="Reid J."/>
            <person name="Worley K."/>
            <person name="Petrosino J."/>
            <person name="Highlander S."/>
            <person name="Gibbs R."/>
        </authorList>
    </citation>
    <scope>NUCLEOTIDE SEQUENCE [LARGE SCALE GENOMIC DNA]</scope>
    <source>
        <strain evidence="3 5">ATCC 33926</strain>
    </source>
</reference>
<sequence length="268" mass="30357">MFHKTLAAAALFLIFSANVQAAPLSFQSKTLEAKSCDGKNSEGKPLCHQLTVSYPITGDKHLDDWVRKEMGGKLPTQKSVQTTLIRDKDVKETNKENQKLRKAGEYPCALDYIDTLELEGYTPNYAVFGQEDWEYNCGPHGYGVHTLTVLKRGIANPKPLKLNDILLPNQEGKLTHLLEEAYVKYLKENSGDTEEEARDYISGYNSDKFSATENWRFDKNGLTFLYQSYEIGAYVLGRPEFTIPTKDLQGIVKPEILKEAEHFIQPKK</sequence>
<evidence type="ECO:0000256" key="1">
    <source>
        <dbReference type="SAM" id="SignalP"/>
    </source>
</evidence>
<feature type="chain" id="PRO_5041201344" evidence="1">
    <location>
        <begin position="22"/>
        <end position="268"/>
    </location>
</feature>
<keyword evidence="6" id="KW-1185">Reference proteome</keyword>
<dbReference type="Proteomes" id="UP000004982">
    <property type="component" value="Unassembled WGS sequence"/>
</dbReference>